<keyword evidence="3" id="KW-1185">Reference proteome</keyword>
<name>A0A6G0VT55_APHCR</name>
<proteinExistence type="predicted"/>
<dbReference type="PANTHER" id="PTHR45913">
    <property type="entry name" value="EPM2A-INTERACTING PROTEIN 1"/>
    <property type="match status" value="1"/>
</dbReference>
<dbReference type="PANTHER" id="PTHR45913:SF5">
    <property type="entry name" value="GENERAL TRANSCRIPTION FACTOR II-I REPEAT DOMAIN-CONTAINING PROTEIN 2A-LIKE PROTEIN"/>
    <property type="match status" value="1"/>
</dbReference>
<reference evidence="2 3" key="1">
    <citation type="submission" date="2019-08" db="EMBL/GenBank/DDBJ databases">
        <title>Whole genome of Aphis craccivora.</title>
        <authorList>
            <person name="Voronova N.V."/>
            <person name="Shulinski R.S."/>
            <person name="Bandarenka Y.V."/>
            <person name="Zhorov D.G."/>
            <person name="Warner D."/>
        </authorList>
    </citation>
    <scope>NUCLEOTIDE SEQUENCE [LARGE SCALE GENOMIC DNA]</scope>
    <source>
        <strain evidence="2">180601</strain>
        <tissue evidence="2">Whole Body</tissue>
    </source>
</reference>
<dbReference type="AlphaFoldDB" id="A0A6G0VT55"/>
<dbReference type="OrthoDB" id="6606992at2759"/>
<dbReference type="InterPro" id="IPR012337">
    <property type="entry name" value="RNaseH-like_sf"/>
</dbReference>
<evidence type="ECO:0000313" key="3">
    <source>
        <dbReference type="Proteomes" id="UP000478052"/>
    </source>
</evidence>
<gene>
    <name evidence="2" type="ORF">FWK35_00038785</name>
</gene>
<accession>A0A6G0VT55</accession>
<dbReference type="Proteomes" id="UP000478052">
    <property type="component" value="Unassembled WGS sequence"/>
</dbReference>
<comment type="caution">
    <text evidence="2">The sequence shown here is derived from an EMBL/GenBank/DDBJ whole genome shotgun (WGS) entry which is preliminary data.</text>
</comment>
<dbReference type="EMBL" id="VUJU01012245">
    <property type="protein sequence ID" value="KAF0708224.1"/>
    <property type="molecule type" value="Genomic_DNA"/>
</dbReference>
<sequence>MSLSKPSGSNKRKITDEHRQFQENWELQYFCSEINNKILCLICKSVISVPKLYNIKRHYEQHKSKYDQYEGLLRQEKLKEFISGYKKQQIMFTKIPQENEAAVKVSYVLSELIAKHSKPFTEGDFIKTCLIKTAEIICPGNLKAFQNISLSRNTVAERITELACNLSNQIKIKIPTFEYFSIACDESTDIGGTAQLAVFFRACDMEFNIFEELLEIIPMLDTTTGEDVFVSVFELLKKYDLPLEKLSSVATDGAPSMTGKNKGFVERLQKKANENVEHKFHRTHCIIHQEVLCTKVINMAHVIRPVKQIVNFIRSRGLNQRQFSIFLNDLESEYSGLPYFIEVRWLSCSTVLERFWNLRDAIKIFLESKEQDVSVLSDPMWLQDLFFMVDITKHLSNLNLKLQGKNQIITAINDHVKAFKCKLDLFKTQLQNEDLTHFPACMTYTKINNEPISYKKYSEKIICLKTEFENRFQDFHYLENEFALFTSPFSINAVNVPTHIQMELIEIQNDSNLKNKFNEVGVPDFYKFVPIQYVETRRFSSKIISMFSSTYQCEQLFSLMNSNKSPVRSRLTDTHLNAVLRVASSNNISPEIEKLVGEKRCQISSKKNY</sequence>
<dbReference type="SUPFAM" id="SSF53098">
    <property type="entry name" value="Ribonuclease H-like"/>
    <property type="match status" value="1"/>
</dbReference>
<organism evidence="2 3">
    <name type="scientific">Aphis craccivora</name>
    <name type="common">Cowpea aphid</name>
    <dbReference type="NCBI Taxonomy" id="307492"/>
    <lineage>
        <taxon>Eukaryota</taxon>
        <taxon>Metazoa</taxon>
        <taxon>Ecdysozoa</taxon>
        <taxon>Arthropoda</taxon>
        <taxon>Hexapoda</taxon>
        <taxon>Insecta</taxon>
        <taxon>Pterygota</taxon>
        <taxon>Neoptera</taxon>
        <taxon>Paraneoptera</taxon>
        <taxon>Hemiptera</taxon>
        <taxon>Sternorrhyncha</taxon>
        <taxon>Aphidomorpha</taxon>
        <taxon>Aphidoidea</taxon>
        <taxon>Aphididae</taxon>
        <taxon>Aphidini</taxon>
        <taxon>Aphis</taxon>
        <taxon>Aphis</taxon>
    </lineage>
</organism>
<feature type="domain" description="SPIN-DOC-like zinc-finger" evidence="1">
    <location>
        <begin position="22"/>
        <end position="81"/>
    </location>
</feature>
<dbReference type="Pfam" id="PF18658">
    <property type="entry name" value="zf-C2H2_12"/>
    <property type="match status" value="1"/>
</dbReference>
<dbReference type="InterPro" id="IPR040647">
    <property type="entry name" value="SPIN-DOC_Znf-C2H2"/>
</dbReference>
<protein>
    <submittedName>
        <fullName evidence="2">General transcription factor II-I repeat domain-containing protein 2-like</fullName>
    </submittedName>
</protein>
<evidence type="ECO:0000313" key="2">
    <source>
        <dbReference type="EMBL" id="KAF0708224.1"/>
    </source>
</evidence>
<evidence type="ECO:0000259" key="1">
    <source>
        <dbReference type="Pfam" id="PF18658"/>
    </source>
</evidence>